<proteinExistence type="predicted"/>
<accession>A0A227J450</accession>
<feature type="transmembrane region" description="Helical" evidence="1">
    <location>
        <begin position="20"/>
        <end position="38"/>
    </location>
</feature>
<feature type="transmembrane region" description="Helical" evidence="1">
    <location>
        <begin position="44"/>
        <end position="64"/>
    </location>
</feature>
<dbReference type="EMBL" id="NIXT01003497">
    <property type="protein sequence ID" value="OXE29215.1"/>
    <property type="molecule type" value="Genomic_DNA"/>
</dbReference>
<organism evidence="2 3">
    <name type="scientific">Vibrio parahaemolyticus</name>
    <dbReference type="NCBI Taxonomy" id="670"/>
    <lineage>
        <taxon>Bacteria</taxon>
        <taxon>Pseudomonadati</taxon>
        <taxon>Pseudomonadota</taxon>
        <taxon>Gammaproteobacteria</taxon>
        <taxon>Vibrionales</taxon>
        <taxon>Vibrionaceae</taxon>
        <taxon>Vibrio</taxon>
    </lineage>
</organism>
<keyword evidence="1" id="KW-0472">Membrane</keyword>
<dbReference type="AlphaFoldDB" id="A0A227J450"/>
<gene>
    <name evidence="2" type="ORF">CA163_29785</name>
</gene>
<keyword evidence="1" id="KW-1133">Transmembrane helix</keyword>
<dbReference type="Proteomes" id="UP000214596">
    <property type="component" value="Unassembled WGS sequence"/>
</dbReference>
<sequence length="82" mass="8661">MESAVPDQPQSRISLFFRSLGPGILMASAAVGGSHLVASTKAGAIYGWQLAALILLVNLFKYPFFRAGVQYTMGTGLTLVEG</sequence>
<name>A0A227J450_VIBPH</name>
<reference evidence="2 3" key="1">
    <citation type="journal article" date="2017" name="Appl. Environ. Microbiol.">
        <title>Parallel evolution of two clades of a major Atlantic endemic Vibrio parahaemolyticus pathogen lineage by independent acquisition of related pathogenicity islands.</title>
        <authorList>
            <person name="Xu F."/>
            <person name="Gonzalez-Escalona N."/>
            <person name="Drees K.P."/>
            <person name="Sebra R.P."/>
            <person name="Cooper V.S."/>
            <person name="Jones S.H."/>
            <person name="Whistler C.A."/>
        </authorList>
    </citation>
    <scope>NUCLEOTIDE SEQUENCE [LARGE SCALE GENOMIC DNA]</scope>
    <source>
        <strain evidence="2 3">MAVP-3</strain>
    </source>
</reference>
<evidence type="ECO:0008006" key="4">
    <source>
        <dbReference type="Google" id="ProtNLM"/>
    </source>
</evidence>
<comment type="caution">
    <text evidence="2">The sequence shown here is derived from an EMBL/GenBank/DDBJ whole genome shotgun (WGS) entry which is preliminary data.</text>
</comment>
<evidence type="ECO:0000256" key="1">
    <source>
        <dbReference type="SAM" id="Phobius"/>
    </source>
</evidence>
<keyword evidence="1" id="KW-0812">Transmembrane</keyword>
<feature type="non-terminal residue" evidence="2">
    <location>
        <position position="82"/>
    </location>
</feature>
<evidence type="ECO:0000313" key="2">
    <source>
        <dbReference type="EMBL" id="OXE29215.1"/>
    </source>
</evidence>
<protein>
    <recommendedName>
        <fullName evidence="4">Manganese transporter</fullName>
    </recommendedName>
</protein>
<evidence type="ECO:0000313" key="3">
    <source>
        <dbReference type="Proteomes" id="UP000214596"/>
    </source>
</evidence>